<sequence>MKILENDKNIFFSPFSIYTALAMLNEGAKGVTSQEIQKVLGYDVAGVNNNDISSDIRELLEIVQNVGEEYQLEVANALLTQSRYPIFEEYISKIRNQFHAFIKNVNFNGEREAAVKEINNWVNETTHGKITKMLKSIGRSTKAVILNAVYFNGSWEHPFDESFTENLTFYNNGINPVNKPTMKNKEHYMYTVTREGFHAVSLPYKGNDIEMIIILPLPDYTLNNIQLSAVKLEEIISKMKESTVVLKLPKFKLEYSRELKGDLNDLGMKQAFTGFANLSGINEDKRLYVSRVLHKAIIEVDE</sequence>
<comment type="subcellular location">
    <subcellularLocation>
        <location evidence="1">Secreted</location>
    </subcellularLocation>
</comment>
<keyword evidence="3" id="KW-0964">Secreted</keyword>
<dbReference type="Gene3D" id="3.30.497.10">
    <property type="entry name" value="Antithrombin, subunit I, domain 2"/>
    <property type="match status" value="1"/>
</dbReference>
<evidence type="ECO:0000256" key="7">
    <source>
        <dbReference type="ARBA" id="ARBA00023180"/>
    </source>
</evidence>
<dbReference type="Pfam" id="PF00079">
    <property type="entry name" value="Serpin"/>
    <property type="match status" value="1"/>
</dbReference>
<dbReference type="GO" id="GO:0005615">
    <property type="term" value="C:extracellular space"/>
    <property type="evidence" value="ECO:0007669"/>
    <property type="project" value="InterPro"/>
</dbReference>
<feature type="domain" description="Serpin" evidence="9">
    <location>
        <begin position="1"/>
        <end position="302"/>
    </location>
</feature>
<comment type="similarity">
    <text evidence="2 8">Belongs to the serpin family.</text>
</comment>
<dbReference type="PANTHER" id="PTHR11461:SF211">
    <property type="entry name" value="GH10112P-RELATED"/>
    <property type="match status" value="1"/>
</dbReference>
<evidence type="ECO:0000256" key="8">
    <source>
        <dbReference type="RuleBase" id="RU000411"/>
    </source>
</evidence>
<dbReference type="InterPro" id="IPR042178">
    <property type="entry name" value="Serpin_sf_1"/>
</dbReference>
<reference evidence="10" key="1">
    <citation type="submission" date="2015-08" db="EMBL/GenBank/DDBJ databases">
        <title>Proteomic endorsed transcriptomic profile of the venom gland from Tityus obscurus.</title>
        <authorList>
            <person name="Oliveira U.C."/>
            <person name="Nishiyama M.Y.Jr."/>
            <person name="Santos M.B."/>
            <person name="Silva A.P."/>
            <person name="Chalkidis H.M."/>
            <person name="Imberg A.S."/>
            <person name="Candido D.M."/>
            <person name="Yamanouye N."/>
            <person name="Dorce V.A."/>
            <person name="Junqueira-de-Azevedo I.L."/>
        </authorList>
    </citation>
    <scope>NUCLEOTIDE SEQUENCE</scope>
    <source>
        <tissue evidence="10">Telson</tissue>
    </source>
</reference>
<keyword evidence="7" id="KW-0325">Glycoprotein</keyword>
<name>A0A1E1WW13_TITOB</name>
<protein>
    <submittedName>
        <fullName evidence="10">Putative venom serpin-like protein ase inhibitor</fullName>
    </submittedName>
</protein>
<evidence type="ECO:0000256" key="3">
    <source>
        <dbReference type="ARBA" id="ARBA00022525"/>
    </source>
</evidence>
<evidence type="ECO:0000256" key="2">
    <source>
        <dbReference type="ARBA" id="ARBA00009500"/>
    </source>
</evidence>
<dbReference type="GO" id="GO:0004867">
    <property type="term" value="F:serine-type endopeptidase inhibitor activity"/>
    <property type="evidence" value="ECO:0007669"/>
    <property type="project" value="UniProtKB-KW"/>
</dbReference>
<evidence type="ECO:0000259" key="9">
    <source>
        <dbReference type="SMART" id="SM00093"/>
    </source>
</evidence>
<evidence type="ECO:0000313" key="10">
    <source>
        <dbReference type="EMBL" id="JAT91164.1"/>
    </source>
</evidence>
<organism evidence="10">
    <name type="scientific">Tityus obscurus</name>
    <name type="common">Amazonian scorpion</name>
    <name type="synonym">Tityus cambridgei</name>
    <dbReference type="NCBI Taxonomy" id="1221240"/>
    <lineage>
        <taxon>Eukaryota</taxon>
        <taxon>Metazoa</taxon>
        <taxon>Ecdysozoa</taxon>
        <taxon>Arthropoda</taxon>
        <taxon>Chelicerata</taxon>
        <taxon>Arachnida</taxon>
        <taxon>Scorpiones</taxon>
        <taxon>Buthida</taxon>
        <taxon>Buthoidea</taxon>
        <taxon>Buthidae</taxon>
        <taxon>Tityus</taxon>
    </lineage>
</organism>
<accession>A0A1E1WW13</accession>
<evidence type="ECO:0000256" key="6">
    <source>
        <dbReference type="ARBA" id="ARBA00022900"/>
    </source>
</evidence>
<dbReference type="EMBL" id="GEMQ01000025">
    <property type="protein sequence ID" value="JAT91164.1"/>
    <property type="molecule type" value="Transcribed_RNA"/>
</dbReference>
<dbReference type="InterPro" id="IPR042185">
    <property type="entry name" value="Serpin_sf_2"/>
</dbReference>
<dbReference type="FunFam" id="3.30.497.10:FF:000031">
    <property type="entry name" value="Putative salivary serpin"/>
    <property type="match status" value="1"/>
</dbReference>
<dbReference type="Gene3D" id="2.30.39.10">
    <property type="entry name" value="Alpha-1-antitrypsin, domain 1"/>
    <property type="match status" value="1"/>
</dbReference>
<dbReference type="SMART" id="SM00093">
    <property type="entry name" value="SERPIN"/>
    <property type="match status" value="1"/>
</dbReference>
<dbReference type="InterPro" id="IPR036186">
    <property type="entry name" value="Serpin_sf"/>
</dbReference>
<evidence type="ECO:0000256" key="4">
    <source>
        <dbReference type="ARBA" id="ARBA00022690"/>
    </source>
</evidence>
<dbReference type="AlphaFoldDB" id="A0A1E1WW13"/>
<keyword evidence="6" id="KW-0722">Serine protease inhibitor</keyword>
<feature type="non-terminal residue" evidence="10">
    <location>
        <position position="302"/>
    </location>
</feature>
<evidence type="ECO:0000256" key="1">
    <source>
        <dbReference type="ARBA" id="ARBA00004613"/>
    </source>
</evidence>
<keyword evidence="5" id="KW-0732">Signal</keyword>
<evidence type="ECO:0000256" key="5">
    <source>
        <dbReference type="ARBA" id="ARBA00022729"/>
    </source>
</evidence>
<proteinExistence type="inferred from homology"/>
<dbReference type="SUPFAM" id="SSF56574">
    <property type="entry name" value="Serpins"/>
    <property type="match status" value="1"/>
</dbReference>
<dbReference type="InterPro" id="IPR000215">
    <property type="entry name" value="Serpin_fam"/>
</dbReference>
<dbReference type="PANTHER" id="PTHR11461">
    <property type="entry name" value="SERINE PROTEASE INHIBITOR, SERPIN"/>
    <property type="match status" value="1"/>
</dbReference>
<dbReference type="InterPro" id="IPR023796">
    <property type="entry name" value="Serpin_dom"/>
</dbReference>
<keyword evidence="4" id="KW-0646">Protease inhibitor</keyword>